<evidence type="ECO:0000256" key="1">
    <source>
        <dbReference type="ARBA" id="ARBA00004123"/>
    </source>
</evidence>
<evidence type="ECO:0000256" key="4">
    <source>
        <dbReference type="ARBA" id="ARBA00022833"/>
    </source>
</evidence>
<feature type="region of interest" description="Disordered" evidence="7">
    <location>
        <begin position="364"/>
        <end position="453"/>
    </location>
</feature>
<dbReference type="GO" id="GO:0006397">
    <property type="term" value="P:mRNA processing"/>
    <property type="evidence" value="ECO:0007669"/>
    <property type="project" value="InterPro"/>
</dbReference>
<evidence type="ECO:0000313" key="10">
    <source>
        <dbReference type="EMBL" id="KAF2862975.1"/>
    </source>
</evidence>
<reference evidence="10" key="1">
    <citation type="journal article" date="2020" name="Stud. Mycol.">
        <title>101 Dothideomycetes genomes: a test case for predicting lifestyles and emergence of pathogens.</title>
        <authorList>
            <person name="Haridas S."/>
            <person name="Albert R."/>
            <person name="Binder M."/>
            <person name="Bloem J."/>
            <person name="Labutti K."/>
            <person name="Salamov A."/>
            <person name="Andreopoulos B."/>
            <person name="Baker S."/>
            <person name="Barry K."/>
            <person name="Bills G."/>
            <person name="Bluhm B."/>
            <person name="Cannon C."/>
            <person name="Castanera R."/>
            <person name="Culley D."/>
            <person name="Daum C."/>
            <person name="Ezra D."/>
            <person name="Gonzalez J."/>
            <person name="Henrissat B."/>
            <person name="Kuo A."/>
            <person name="Liang C."/>
            <person name="Lipzen A."/>
            <person name="Lutzoni F."/>
            <person name="Magnuson J."/>
            <person name="Mondo S."/>
            <person name="Nolan M."/>
            <person name="Ohm R."/>
            <person name="Pangilinan J."/>
            <person name="Park H.-J."/>
            <person name="Ramirez L."/>
            <person name="Alfaro M."/>
            <person name="Sun H."/>
            <person name="Tritt A."/>
            <person name="Yoshinaga Y."/>
            <person name="Zwiers L.-H."/>
            <person name="Turgeon B."/>
            <person name="Goodwin S."/>
            <person name="Spatafora J."/>
            <person name="Crous P."/>
            <person name="Grigoriev I."/>
        </authorList>
    </citation>
    <scope>NUCLEOTIDE SEQUENCE</scope>
    <source>
        <strain evidence="10">CBS 480.64</strain>
    </source>
</reference>
<evidence type="ECO:0000256" key="7">
    <source>
        <dbReference type="SAM" id="MobiDB-lite"/>
    </source>
</evidence>
<feature type="compositionally biased region" description="Low complexity" evidence="7">
    <location>
        <begin position="364"/>
        <end position="389"/>
    </location>
</feature>
<dbReference type="InterPro" id="IPR001878">
    <property type="entry name" value="Znf_CCHC"/>
</dbReference>
<evidence type="ECO:0000259" key="8">
    <source>
        <dbReference type="PROSITE" id="PS50158"/>
    </source>
</evidence>
<dbReference type="Proteomes" id="UP000799421">
    <property type="component" value="Unassembled WGS sequence"/>
</dbReference>
<dbReference type="PANTHER" id="PTHR15439:SF0">
    <property type="entry name" value="CELL DIVISION CYCLE AND APOPTOSIS REGULATOR PROTEIN 1-RELATED"/>
    <property type="match status" value="1"/>
</dbReference>
<dbReference type="InterPro" id="IPR036875">
    <property type="entry name" value="Znf_CCHC_sf"/>
</dbReference>
<dbReference type="PANTHER" id="PTHR15439">
    <property type="entry name" value="RETINOBLASTOMA-BINDING PROTEIN 6"/>
    <property type="match status" value="1"/>
</dbReference>
<dbReference type="InterPro" id="IPR033489">
    <property type="entry name" value="RBBP6"/>
</dbReference>
<feature type="domain" description="DWNN" evidence="9">
    <location>
        <begin position="5"/>
        <end position="78"/>
    </location>
</feature>
<feature type="region of interest" description="Disordered" evidence="7">
    <location>
        <begin position="556"/>
        <end position="582"/>
    </location>
</feature>
<dbReference type="InterPro" id="IPR013083">
    <property type="entry name" value="Znf_RING/FYVE/PHD"/>
</dbReference>
<evidence type="ECO:0000313" key="11">
    <source>
        <dbReference type="Proteomes" id="UP000799421"/>
    </source>
</evidence>
<feature type="compositionally biased region" description="Low complexity" evidence="7">
    <location>
        <begin position="412"/>
        <end position="427"/>
    </location>
</feature>
<dbReference type="EMBL" id="MU005963">
    <property type="protein sequence ID" value="KAF2862975.1"/>
    <property type="molecule type" value="Genomic_DNA"/>
</dbReference>
<dbReference type="PROSITE" id="PS50158">
    <property type="entry name" value="ZF_CCHC"/>
    <property type="match status" value="1"/>
</dbReference>
<evidence type="ECO:0000256" key="2">
    <source>
        <dbReference type="ARBA" id="ARBA00022723"/>
    </source>
</evidence>
<dbReference type="InterPro" id="IPR025829">
    <property type="entry name" value="Zn_knuckle_CX2CX3GHX4C"/>
</dbReference>
<dbReference type="GO" id="GO:0005634">
    <property type="term" value="C:nucleus"/>
    <property type="evidence" value="ECO:0007669"/>
    <property type="project" value="UniProtKB-SubCell"/>
</dbReference>
<accession>A0A6A7C7L5</accession>
<evidence type="ECO:0000256" key="5">
    <source>
        <dbReference type="ARBA" id="ARBA00023242"/>
    </source>
</evidence>
<comment type="subcellular location">
    <subcellularLocation>
        <location evidence="1">Nucleus</location>
    </subcellularLocation>
</comment>
<dbReference type="InterPro" id="IPR014891">
    <property type="entry name" value="DWNN_domain"/>
</dbReference>
<keyword evidence="11" id="KW-1185">Reference proteome</keyword>
<dbReference type="GO" id="GO:0008270">
    <property type="term" value="F:zinc ion binding"/>
    <property type="evidence" value="ECO:0007669"/>
    <property type="project" value="UniProtKB-KW"/>
</dbReference>
<feature type="domain" description="CCHC-type" evidence="8">
    <location>
        <begin position="179"/>
        <end position="193"/>
    </location>
</feature>
<dbReference type="SMART" id="SM01180">
    <property type="entry name" value="DWNN"/>
    <property type="match status" value="1"/>
</dbReference>
<dbReference type="CDD" id="cd16620">
    <property type="entry name" value="vRING-HC-C4C4_RBBP6"/>
    <property type="match status" value="1"/>
</dbReference>
<dbReference type="PROSITE" id="PS51282">
    <property type="entry name" value="DWNN"/>
    <property type="match status" value="1"/>
</dbReference>
<protein>
    <submittedName>
        <fullName evidence="10">DWNN-domain-containing protein</fullName>
    </submittedName>
</protein>
<organism evidence="10 11">
    <name type="scientific">Piedraia hortae CBS 480.64</name>
    <dbReference type="NCBI Taxonomy" id="1314780"/>
    <lineage>
        <taxon>Eukaryota</taxon>
        <taxon>Fungi</taxon>
        <taxon>Dikarya</taxon>
        <taxon>Ascomycota</taxon>
        <taxon>Pezizomycotina</taxon>
        <taxon>Dothideomycetes</taxon>
        <taxon>Dothideomycetidae</taxon>
        <taxon>Capnodiales</taxon>
        <taxon>Piedraiaceae</taxon>
        <taxon>Piedraia</taxon>
    </lineage>
</organism>
<name>A0A6A7C7L5_9PEZI</name>
<gene>
    <name evidence="10" type="ORF">K470DRAFT_255487</name>
</gene>
<feature type="compositionally biased region" description="Polar residues" evidence="7">
    <location>
        <begin position="110"/>
        <end position="129"/>
    </location>
</feature>
<evidence type="ECO:0000259" key="9">
    <source>
        <dbReference type="PROSITE" id="PS51282"/>
    </source>
</evidence>
<feature type="compositionally biased region" description="Basic and acidic residues" evidence="7">
    <location>
        <begin position="428"/>
        <end position="444"/>
    </location>
</feature>
<dbReference type="GO" id="GO:0003676">
    <property type="term" value="F:nucleic acid binding"/>
    <property type="evidence" value="ECO:0007669"/>
    <property type="project" value="InterPro"/>
</dbReference>
<keyword evidence="5" id="KW-0539">Nucleus</keyword>
<dbReference type="GO" id="GO:0061630">
    <property type="term" value="F:ubiquitin protein ligase activity"/>
    <property type="evidence" value="ECO:0007669"/>
    <property type="project" value="InterPro"/>
</dbReference>
<dbReference type="Gene3D" id="4.10.60.10">
    <property type="entry name" value="Zinc finger, CCHC-type"/>
    <property type="match status" value="1"/>
</dbReference>
<dbReference type="GO" id="GO:0016567">
    <property type="term" value="P:protein ubiquitination"/>
    <property type="evidence" value="ECO:0007669"/>
    <property type="project" value="InterPro"/>
</dbReference>
<sequence length="582" mass="63530">MSSCIFFRFKSQKEPLAITFDGSTLSVFEVKRQIIAISRLGDGTDFDLEIRNPDDGTLYDDDTTQIMRASTVIAQRRPAMRPGAGRAARYVTGKMPVNAKNQHRVEASRAATSGQLVTPPQTSFASTSMSDEEKLRAALGLQDEIWKQDAALKAGKPVIRSNMNKVAVPDRPLPKGYTCYRCGKKGHWIQACPTNGDLSFDGRPKIRRTTGIPKSMLRKIDQSECLGEDGQIDVLKLPKGAMCTAEGEWVIAVTDSKAWEKYIQQHKASEEEAKEAAANAEELKKLNLLCPIDNRAFEHATKTTCCGTTYCRSCIEMALYDKGFKCPSCGLQALLDDLVDDLEAQEKVNSFRAEKAAAKAAAAAAASAEETSTPEPGSPESSAPSTASSSKRKRPADDELENDRKPANPAIKAKSPTPSSVAAAATKEATKTKETAKETAKETTAEQEPPQFKIAASPADFARQMEQMAASTTNNGTGADANNSMAMMMMMGMMNPMMYGVPNMNLPNMQNMPMPNMRNMPNMQNMGNMGSMPMGSMPMQMGMGMNMPQNWQAGGAYFRPPVNQNKVPQRRQRSVDYKQMGN</sequence>
<dbReference type="GO" id="GO:0006511">
    <property type="term" value="P:ubiquitin-dependent protein catabolic process"/>
    <property type="evidence" value="ECO:0007669"/>
    <property type="project" value="TreeGrafter"/>
</dbReference>
<proteinExistence type="predicted"/>
<dbReference type="Pfam" id="PF13696">
    <property type="entry name" value="zf-CCHC_2"/>
    <property type="match status" value="1"/>
</dbReference>
<evidence type="ECO:0000256" key="6">
    <source>
        <dbReference type="PROSITE-ProRule" id="PRU00047"/>
    </source>
</evidence>
<dbReference type="Pfam" id="PF08783">
    <property type="entry name" value="DWNN"/>
    <property type="match status" value="1"/>
</dbReference>
<dbReference type="Gene3D" id="3.10.20.90">
    <property type="entry name" value="Phosphatidylinositol 3-kinase Catalytic Subunit, Chain A, domain 1"/>
    <property type="match status" value="1"/>
</dbReference>
<keyword evidence="4" id="KW-0862">Zinc</keyword>
<dbReference type="SMART" id="SM00343">
    <property type="entry name" value="ZnF_C2HC"/>
    <property type="match status" value="1"/>
</dbReference>
<dbReference type="AlphaFoldDB" id="A0A6A7C7L5"/>
<keyword evidence="3 6" id="KW-0863">Zinc-finger</keyword>
<feature type="region of interest" description="Disordered" evidence="7">
    <location>
        <begin position="109"/>
        <end position="129"/>
    </location>
</feature>
<evidence type="ECO:0000256" key="3">
    <source>
        <dbReference type="ARBA" id="ARBA00022771"/>
    </source>
</evidence>
<dbReference type="Gene3D" id="3.30.40.10">
    <property type="entry name" value="Zinc/RING finger domain, C3HC4 (zinc finger)"/>
    <property type="match status" value="1"/>
</dbReference>
<dbReference type="SUPFAM" id="SSF57756">
    <property type="entry name" value="Retrovirus zinc finger-like domains"/>
    <property type="match status" value="1"/>
</dbReference>
<keyword evidence="2" id="KW-0479">Metal-binding</keyword>
<dbReference type="SUPFAM" id="SSF57850">
    <property type="entry name" value="RING/U-box"/>
    <property type="match status" value="1"/>
</dbReference>
<dbReference type="OrthoDB" id="106784at2759"/>